<organism evidence="2 3">
    <name type="scientific">Austropuccinia psidii MF-1</name>
    <dbReference type="NCBI Taxonomy" id="1389203"/>
    <lineage>
        <taxon>Eukaryota</taxon>
        <taxon>Fungi</taxon>
        <taxon>Dikarya</taxon>
        <taxon>Basidiomycota</taxon>
        <taxon>Pucciniomycotina</taxon>
        <taxon>Pucciniomycetes</taxon>
        <taxon>Pucciniales</taxon>
        <taxon>Sphaerophragmiaceae</taxon>
        <taxon>Austropuccinia</taxon>
    </lineage>
</organism>
<protein>
    <submittedName>
        <fullName evidence="2">Uncharacterized protein</fullName>
    </submittedName>
</protein>
<dbReference type="AlphaFoldDB" id="A0A9Q3DAZ3"/>
<name>A0A9Q3DAZ3_9BASI</name>
<comment type="caution">
    <text evidence="2">The sequence shown here is derived from an EMBL/GenBank/DDBJ whole genome shotgun (WGS) entry which is preliminary data.</text>
</comment>
<sequence length="85" mass="9491">MRYSNGCNTLSPKPQIRKIKDLHNKNKDASKEEAPVTSTSKTKASQPPQEGNKKKKTGGSHMAQATGSTEPKRTPWRMLSIWQEP</sequence>
<feature type="compositionally biased region" description="Basic and acidic residues" evidence="1">
    <location>
        <begin position="18"/>
        <end position="34"/>
    </location>
</feature>
<dbReference type="Proteomes" id="UP000765509">
    <property type="component" value="Unassembled WGS sequence"/>
</dbReference>
<gene>
    <name evidence="2" type="ORF">O181_037465</name>
</gene>
<evidence type="ECO:0000256" key="1">
    <source>
        <dbReference type="SAM" id="MobiDB-lite"/>
    </source>
</evidence>
<keyword evidence="3" id="KW-1185">Reference proteome</keyword>
<accession>A0A9Q3DAZ3</accession>
<feature type="compositionally biased region" description="Polar residues" evidence="1">
    <location>
        <begin position="36"/>
        <end position="49"/>
    </location>
</feature>
<dbReference type="EMBL" id="AVOT02014353">
    <property type="protein sequence ID" value="MBW0497750.1"/>
    <property type="molecule type" value="Genomic_DNA"/>
</dbReference>
<evidence type="ECO:0000313" key="3">
    <source>
        <dbReference type="Proteomes" id="UP000765509"/>
    </source>
</evidence>
<feature type="compositionally biased region" description="Polar residues" evidence="1">
    <location>
        <begin position="1"/>
        <end position="12"/>
    </location>
</feature>
<proteinExistence type="predicted"/>
<evidence type="ECO:0000313" key="2">
    <source>
        <dbReference type="EMBL" id="MBW0497750.1"/>
    </source>
</evidence>
<feature type="region of interest" description="Disordered" evidence="1">
    <location>
        <begin position="1"/>
        <end position="85"/>
    </location>
</feature>
<reference evidence="2" key="1">
    <citation type="submission" date="2021-03" db="EMBL/GenBank/DDBJ databases">
        <title>Draft genome sequence of rust myrtle Austropuccinia psidii MF-1, a brazilian biotype.</title>
        <authorList>
            <person name="Quecine M.C."/>
            <person name="Pachon D.M.R."/>
            <person name="Bonatelli M.L."/>
            <person name="Correr F.H."/>
            <person name="Franceschini L.M."/>
            <person name="Leite T.F."/>
            <person name="Margarido G.R.A."/>
            <person name="Almeida C.A."/>
            <person name="Ferrarezi J.A."/>
            <person name="Labate C.A."/>
        </authorList>
    </citation>
    <scope>NUCLEOTIDE SEQUENCE</scope>
    <source>
        <strain evidence="2">MF-1</strain>
    </source>
</reference>